<evidence type="ECO:0000313" key="3">
    <source>
        <dbReference type="Proteomes" id="UP000054565"/>
    </source>
</evidence>
<organism evidence="2 3">
    <name type="scientific">Coccidioides immitis RMSCC 2394</name>
    <dbReference type="NCBI Taxonomy" id="404692"/>
    <lineage>
        <taxon>Eukaryota</taxon>
        <taxon>Fungi</taxon>
        <taxon>Dikarya</taxon>
        <taxon>Ascomycota</taxon>
        <taxon>Pezizomycotina</taxon>
        <taxon>Eurotiomycetes</taxon>
        <taxon>Eurotiomycetidae</taxon>
        <taxon>Onygenales</taxon>
        <taxon>Onygenaceae</taxon>
        <taxon>Coccidioides</taxon>
    </lineage>
</organism>
<evidence type="ECO:0000256" key="1">
    <source>
        <dbReference type="SAM" id="MobiDB-lite"/>
    </source>
</evidence>
<dbReference type="Proteomes" id="UP000054565">
    <property type="component" value="Unassembled WGS sequence"/>
</dbReference>
<protein>
    <submittedName>
        <fullName evidence="2">Uncharacterized protein</fullName>
    </submittedName>
</protein>
<dbReference type="AlphaFoldDB" id="A0A0J6YG26"/>
<sequence>MLSPSLAKPRLGRPRPESPERESYRHCVRRLGAESLPNTEAPNVLAANVPSFTARSVRGNVLRTTPELTACAAQSRREPWRRRSRRLMSPAVAGKGAVPEDLSWGGTEFTLN</sequence>
<evidence type="ECO:0000313" key="2">
    <source>
        <dbReference type="EMBL" id="KMP06610.1"/>
    </source>
</evidence>
<feature type="compositionally biased region" description="Basic and acidic residues" evidence="1">
    <location>
        <begin position="14"/>
        <end position="24"/>
    </location>
</feature>
<feature type="region of interest" description="Disordered" evidence="1">
    <location>
        <begin position="1"/>
        <end position="24"/>
    </location>
</feature>
<name>A0A0J6YG26_COCIT</name>
<gene>
    <name evidence="2" type="ORF">CIRG_06291</name>
</gene>
<proteinExistence type="predicted"/>
<dbReference type="EMBL" id="DS028096">
    <property type="protein sequence ID" value="KMP06610.1"/>
    <property type="molecule type" value="Genomic_DNA"/>
</dbReference>
<accession>A0A0J6YG26</accession>
<feature type="region of interest" description="Disordered" evidence="1">
    <location>
        <begin position="73"/>
        <end position="112"/>
    </location>
</feature>
<reference evidence="3" key="1">
    <citation type="journal article" date="2010" name="Genome Res.">
        <title>Population genomic sequencing of Coccidioides fungi reveals recent hybridization and transposon control.</title>
        <authorList>
            <person name="Neafsey D.E."/>
            <person name="Barker B.M."/>
            <person name="Sharpton T.J."/>
            <person name="Stajich J.E."/>
            <person name="Park D.J."/>
            <person name="Whiston E."/>
            <person name="Hung C.-Y."/>
            <person name="McMahan C."/>
            <person name="White J."/>
            <person name="Sykes S."/>
            <person name="Heiman D."/>
            <person name="Young S."/>
            <person name="Zeng Q."/>
            <person name="Abouelleil A."/>
            <person name="Aftuck L."/>
            <person name="Bessette D."/>
            <person name="Brown A."/>
            <person name="FitzGerald M."/>
            <person name="Lui A."/>
            <person name="Macdonald J.P."/>
            <person name="Priest M."/>
            <person name="Orbach M.J."/>
            <person name="Galgiani J.N."/>
            <person name="Kirkland T.N."/>
            <person name="Cole G.T."/>
            <person name="Birren B.W."/>
            <person name="Henn M.R."/>
            <person name="Taylor J.W."/>
            <person name="Rounsley S.D."/>
        </authorList>
    </citation>
    <scope>NUCLEOTIDE SEQUENCE [LARGE SCALE GENOMIC DNA]</scope>
    <source>
        <strain evidence="3">RMSCC 2394</strain>
    </source>
</reference>